<evidence type="ECO:0000256" key="1">
    <source>
        <dbReference type="SAM" id="Coils"/>
    </source>
</evidence>
<dbReference type="EMBL" id="LR797063">
    <property type="protein sequence ID" value="CAB4184651.1"/>
    <property type="molecule type" value="Genomic_DNA"/>
</dbReference>
<keyword evidence="1" id="KW-0175">Coiled coil</keyword>
<accession>A0A6J5QTB7</accession>
<name>A0A6J5QTB7_9CAUD</name>
<feature type="region of interest" description="Disordered" evidence="2">
    <location>
        <begin position="299"/>
        <end position="329"/>
    </location>
</feature>
<dbReference type="EMBL" id="LR797335">
    <property type="protein sequence ID" value="CAB4204197.1"/>
    <property type="molecule type" value="Genomic_DNA"/>
</dbReference>
<evidence type="ECO:0000256" key="2">
    <source>
        <dbReference type="SAM" id="MobiDB-lite"/>
    </source>
</evidence>
<gene>
    <name evidence="3" type="ORF">UFOVP1112_20</name>
    <name evidence="4" type="ORF">UFOVP1385_41</name>
</gene>
<evidence type="ECO:0000313" key="3">
    <source>
        <dbReference type="EMBL" id="CAB4184651.1"/>
    </source>
</evidence>
<sequence length="821" mass="89842">MADGINFLNLGGTSAGLGSALGTGLSSGLQSLAQIKLQQMQQAKQAQALAPFVGGNQDLANKLMSLPEKERFAILQNLPGQGGLGAGQQQSGLGVLAGQGGNLFQTPLSPYQSQMIQQKERSALAKEETNKLTSSRQQAKDSNLFYKENIQPAVEEAKAAEKVNNRLKQMVTQSKGINFYDRIAEVGKKIPYIGSFFTYTQSTNATDAVKNKAKFIEDIRKQFVGKISNQQLDAYLAQFPDVLQMNEDQVKSLVDSLVALNDQVIQNSKIKREVFSNNPNISLSQLNDEVDAYLNQPQQSQQIQVDQLQPQQMPQSEQMQPQQMQEQPQVTSEAPLSFENRPRGAGNVFEDVIKPIYEKGFVNPTMTALQTILPNIARIGDQVNKVTQYIPEGNIKSFIQKIRQTFAPTTKEAENVLKNLGVTDEQIKNPEVLVKTLRDSLPYVAPLLVPYAGGLTGTLKGIATLATAAAGSMAGSAVGGKIGELGAGKAGKDIGEVIGGLGGGFATSKAVSKGGQYLAERKAKKQFIKEQVPIEIEKERQAPAILEAEKTKLDKNLLEFKKAEAPKQKEFSSRYEKADKLLKVDKKLSKESASKLKQELLNINNEASNLGQQNKQVDQIIENVNYNDIEGLVKAKKILGNLAEKAPYSQRDYIYNVQDAIKNTINNNANPEYLKAITPINKDYAAFKNEYSKKNLSILKDEIKVGKKQLQNNFDSNKSNFEATIKAIDKDGGLIKELKEYGIAGGVSAFFGKGAGIATKIGTSLYKSNQKTLNKLVALEKTNPEAYSNFLDTLNKQIEKPSVQNLKAAKNAIKALFLLNK</sequence>
<feature type="coiled-coil region" evidence="1">
    <location>
        <begin position="586"/>
        <end position="613"/>
    </location>
</feature>
<evidence type="ECO:0000313" key="4">
    <source>
        <dbReference type="EMBL" id="CAB4204197.1"/>
    </source>
</evidence>
<proteinExistence type="predicted"/>
<organism evidence="3">
    <name type="scientific">uncultured Caudovirales phage</name>
    <dbReference type="NCBI Taxonomy" id="2100421"/>
    <lineage>
        <taxon>Viruses</taxon>
        <taxon>Duplodnaviria</taxon>
        <taxon>Heunggongvirae</taxon>
        <taxon>Uroviricota</taxon>
        <taxon>Caudoviricetes</taxon>
        <taxon>Peduoviridae</taxon>
        <taxon>Maltschvirus</taxon>
        <taxon>Maltschvirus maltsch</taxon>
    </lineage>
</organism>
<reference evidence="3" key="1">
    <citation type="submission" date="2020-05" db="EMBL/GenBank/DDBJ databases">
        <authorList>
            <person name="Chiriac C."/>
            <person name="Salcher M."/>
            <person name="Ghai R."/>
            <person name="Kavagutti S V."/>
        </authorList>
    </citation>
    <scope>NUCLEOTIDE SEQUENCE</scope>
</reference>
<protein>
    <submittedName>
        <fullName evidence="3">Uncharacterized protein</fullName>
    </submittedName>
</protein>